<sequence length="227" mass="25087">MSDSSDSTGHDGQGSQGQGAYDVIGAQVTNAGELVGDQVGEAQQQVDDQVEDTQEEVSESGFQFGANFSLRVGDASFVYREEDDKFEVVLGGTTLLVVDAQVITGFIERLTGLTLDFEEVISQFGQGVAYDGVDPRPEAKGNSRQVQGDDLSLGNFDDAVSLRKKYYEDFYLAWGDQAMRLRHAFEVTGETAARVRDKYEESEEESDRVLKQTEDMVYDLPSFKNRD</sequence>
<keyword evidence="3" id="KW-1185">Reference proteome</keyword>
<protein>
    <submittedName>
        <fullName evidence="2">Uncharacterized protein</fullName>
    </submittedName>
</protein>
<proteinExistence type="predicted"/>
<comment type="caution">
    <text evidence="2">The sequence shown here is derived from an EMBL/GenBank/DDBJ whole genome shotgun (WGS) entry which is preliminary data.</text>
</comment>
<accession>A0ABV8TWW2</accession>
<evidence type="ECO:0000313" key="3">
    <source>
        <dbReference type="Proteomes" id="UP001595823"/>
    </source>
</evidence>
<dbReference type="Proteomes" id="UP001595823">
    <property type="component" value="Unassembled WGS sequence"/>
</dbReference>
<dbReference type="EMBL" id="JBHSDK010000012">
    <property type="protein sequence ID" value="MFC4335107.1"/>
    <property type="molecule type" value="Genomic_DNA"/>
</dbReference>
<organism evidence="2 3">
    <name type="scientific">Salininema proteolyticum</name>
    <dbReference type="NCBI Taxonomy" id="1607685"/>
    <lineage>
        <taxon>Bacteria</taxon>
        <taxon>Bacillati</taxon>
        <taxon>Actinomycetota</taxon>
        <taxon>Actinomycetes</taxon>
        <taxon>Glycomycetales</taxon>
        <taxon>Glycomycetaceae</taxon>
        <taxon>Salininema</taxon>
    </lineage>
</organism>
<feature type="region of interest" description="Disordered" evidence="1">
    <location>
        <begin position="1"/>
        <end position="22"/>
    </location>
</feature>
<evidence type="ECO:0000313" key="2">
    <source>
        <dbReference type="EMBL" id="MFC4335107.1"/>
    </source>
</evidence>
<evidence type="ECO:0000256" key="1">
    <source>
        <dbReference type="SAM" id="MobiDB-lite"/>
    </source>
</evidence>
<gene>
    <name evidence="2" type="ORF">ACFPET_07835</name>
</gene>
<name>A0ABV8TWW2_9ACTN</name>
<reference evidence="3" key="1">
    <citation type="journal article" date="2019" name="Int. J. Syst. Evol. Microbiol.">
        <title>The Global Catalogue of Microorganisms (GCM) 10K type strain sequencing project: providing services to taxonomists for standard genome sequencing and annotation.</title>
        <authorList>
            <consortium name="The Broad Institute Genomics Platform"/>
            <consortium name="The Broad Institute Genome Sequencing Center for Infectious Disease"/>
            <person name="Wu L."/>
            <person name="Ma J."/>
        </authorList>
    </citation>
    <scope>NUCLEOTIDE SEQUENCE [LARGE SCALE GENOMIC DNA]</scope>
    <source>
        <strain evidence="3">IBRC-M 10908</strain>
    </source>
</reference>
<dbReference type="RefSeq" id="WP_380619470.1">
    <property type="nucleotide sequence ID" value="NZ_JBHSDK010000012.1"/>
</dbReference>